<dbReference type="AlphaFoldDB" id="A0A1I6BQQ4"/>
<evidence type="ECO:0000313" key="3">
    <source>
        <dbReference type="Proteomes" id="UP000199029"/>
    </source>
</evidence>
<dbReference type="RefSeq" id="WP_092678965.1">
    <property type="nucleotide sequence ID" value="NZ_FOXS01000011.1"/>
</dbReference>
<sequence length="143" mass="16813">MNERRIRLKRLVLFGALLLVSTTAVREQTAAGTRVYDYAEVMPSYRNDTPRQWMAYVSKELSHVLYRNRQREGKEIASLYLRLLIDPHGRVRDVQITRPRLSTRCEREVRAKLLTMTGWTPARRQGQPVCCWIPLPVSCLKWQ</sequence>
<dbReference type="SUPFAM" id="SSF74653">
    <property type="entry name" value="TolA/TonB C-terminal domain"/>
    <property type="match status" value="1"/>
</dbReference>
<dbReference type="EMBL" id="FOXS01000011">
    <property type="protein sequence ID" value="SFQ83266.1"/>
    <property type="molecule type" value="Genomic_DNA"/>
</dbReference>
<organism evidence="2 3">
    <name type="scientific">Hymenobacter arizonensis</name>
    <name type="common">Siccationidurans arizonensis</name>
    <dbReference type="NCBI Taxonomy" id="1227077"/>
    <lineage>
        <taxon>Bacteria</taxon>
        <taxon>Pseudomonadati</taxon>
        <taxon>Bacteroidota</taxon>
        <taxon>Cytophagia</taxon>
        <taxon>Cytophagales</taxon>
        <taxon>Hymenobacteraceae</taxon>
        <taxon>Hymenobacter</taxon>
    </lineage>
</organism>
<dbReference type="Proteomes" id="UP000199029">
    <property type="component" value="Unassembled WGS sequence"/>
</dbReference>
<dbReference type="Gene3D" id="3.30.1150.10">
    <property type="match status" value="1"/>
</dbReference>
<accession>A0A1I6BQQ4</accession>
<gene>
    <name evidence="2" type="ORF">SAMN04515668_4937</name>
</gene>
<feature type="signal peptide" evidence="1">
    <location>
        <begin position="1"/>
        <end position="26"/>
    </location>
</feature>
<keyword evidence="3" id="KW-1185">Reference proteome</keyword>
<evidence type="ECO:0008006" key="4">
    <source>
        <dbReference type="Google" id="ProtNLM"/>
    </source>
</evidence>
<keyword evidence="1" id="KW-0732">Signal</keyword>
<protein>
    <recommendedName>
        <fullName evidence="4">TonB protein C-terminal</fullName>
    </recommendedName>
</protein>
<reference evidence="3" key="1">
    <citation type="submission" date="2016-10" db="EMBL/GenBank/DDBJ databases">
        <authorList>
            <person name="Varghese N."/>
            <person name="Submissions S."/>
        </authorList>
    </citation>
    <scope>NUCLEOTIDE SEQUENCE [LARGE SCALE GENOMIC DNA]</scope>
    <source>
        <strain evidence="3">OR362-8,ATCC BAA-1266,JCM 13504</strain>
    </source>
</reference>
<name>A0A1I6BQQ4_HYMAR</name>
<evidence type="ECO:0000256" key="1">
    <source>
        <dbReference type="SAM" id="SignalP"/>
    </source>
</evidence>
<feature type="chain" id="PRO_5011482215" description="TonB protein C-terminal" evidence="1">
    <location>
        <begin position="27"/>
        <end position="143"/>
    </location>
</feature>
<proteinExistence type="predicted"/>
<dbReference type="OrthoDB" id="1039448at2"/>
<evidence type="ECO:0000313" key="2">
    <source>
        <dbReference type="EMBL" id="SFQ83266.1"/>
    </source>
</evidence>